<keyword evidence="5" id="KW-1185">Reference proteome</keyword>
<evidence type="ECO:0000313" key="4">
    <source>
        <dbReference type="EMBL" id="UJO13286.1"/>
    </source>
</evidence>
<accession>A0A9Q8L9K7</accession>
<evidence type="ECO:0000256" key="1">
    <source>
        <dbReference type="ARBA" id="ARBA00022793"/>
    </source>
</evidence>
<protein>
    <submittedName>
        <fullName evidence="4">L-tryptophan decarboxylase</fullName>
    </submittedName>
</protein>
<proteinExistence type="predicted"/>
<name>A0A9Q8L9K7_PASFU</name>
<reference evidence="4" key="1">
    <citation type="submission" date="2021-12" db="EMBL/GenBank/DDBJ databases">
        <authorList>
            <person name="Zaccaron A."/>
            <person name="Stergiopoulos I."/>
        </authorList>
    </citation>
    <scope>NUCLEOTIDE SEQUENCE</scope>
    <source>
        <strain evidence="4">Race5_Kim</strain>
    </source>
</reference>
<evidence type="ECO:0000256" key="2">
    <source>
        <dbReference type="ARBA" id="ARBA00023239"/>
    </source>
</evidence>
<dbReference type="Pfam" id="PF02666">
    <property type="entry name" value="PS_Dcarbxylase"/>
    <property type="match status" value="1"/>
</dbReference>
<dbReference type="GO" id="GO:0005739">
    <property type="term" value="C:mitochondrion"/>
    <property type="evidence" value="ECO:0007669"/>
    <property type="project" value="TreeGrafter"/>
</dbReference>
<dbReference type="PANTHER" id="PTHR10067">
    <property type="entry name" value="PHOSPHATIDYLSERINE DECARBOXYLASE"/>
    <property type="match status" value="1"/>
</dbReference>
<dbReference type="EMBL" id="CP090164">
    <property type="protein sequence ID" value="UJO13286.1"/>
    <property type="molecule type" value="Genomic_DNA"/>
</dbReference>
<dbReference type="InterPro" id="IPR022237">
    <property type="entry name" value="PsiD-like"/>
</dbReference>
<dbReference type="GeneID" id="71982562"/>
<dbReference type="AlphaFoldDB" id="A0A9Q8L9K7"/>
<dbReference type="KEGG" id="ffu:CLAFUR5_02684"/>
<sequence length="386" mass="42595">MFEEVPQYTPYKQDPTGAPTLRSFDEMLLVLDHILREGPPFYDRKRPTTAMGLVGTPINAILNWPIATLSGHQFFLSPIVNAELKQVLDTWAKFLGTSESQACLGGWLSSEGREAIAQAGNDGKTNYTFEQLFQYPNASAPYLGYTSWDSYFVRKFQDGIRPVEAPDNGPLDPRYPDPTAVVTNACESAPLQVQSGVQLFDTFYLKNQPYSLTNMLNFSPLAHQFVNGTVYQAYLSALSYHRWHAPVSGRVLKIENVPGTYYSSNLYTGFFASNGSAPDPAAPNESQPYISAVATRGIIYIQANNPKIGVMATVFIGMAEVSSCEFTVEEGDMLEKGDEIGMFHYGGSSHVMVFRPGVELRFVNPGPWSIEAEENFPVRSALAAVS</sequence>
<organism evidence="4 5">
    <name type="scientific">Passalora fulva</name>
    <name type="common">Tomato leaf mold</name>
    <name type="synonym">Cladosporium fulvum</name>
    <dbReference type="NCBI Taxonomy" id="5499"/>
    <lineage>
        <taxon>Eukaryota</taxon>
        <taxon>Fungi</taxon>
        <taxon>Dikarya</taxon>
        <taxon>Ascomycota</taxon>
        <taxon>Pezizomycotina</taxon>
        <taxon>Dothideomycetes</taxon>
        <taxon>Dothideomycetidae</taxon>
        <taxon>Mycosphaerellales</taxon>
        <taxon>Mycosphaerellaceae</taxon>
        <taxon>Fulvia</taxon>
    </lineage>
</organism>
<dbReference type="Proteomes" id="UP000756132">
    <property type="component" value="Chromosome 2"/>
</dbReference>
<dbReference type="InterPro" id="IPR003817">
    <property type="entry name" value="PS_Dcarbxylase"/>
</dbReference>
<keyword evidence="2" id="KW-0456">Lyase</keyword>
<dbReference type="OrthoDB" id="5973539at2759"/>
<gene>
    <name evidence="4" type="ORF">CLAFUR5_02684</name>
</gene>
<reference evidence="4" key="2">
    <citation type="journal article" date="2022" name="Microb. Genom.">
        <title>A chromosome-scale genome assembly of the tomato pathogen Cladosporium fulvum reveals a compartmentalized genome architecture and the presence of a dispensable chromosome.</title>
        <authorList>
            <person name="Zaccaron A.Z."/>
            <person name="Chen L.H."/>
            <person name="Samaras A."/>
            <person name="Stergiopoulos I."/>
        </authorList>
    </citation>
    <scope>NUCLEOTIDE SEQUENCE</scope>
    <source>
        <strain evidence="4">Race5_Kim</strain>
    </source>
</reference>
<evidence type="ECO:0000313" key="5">
    <source>
        <dbReference type="Proteomes" id="UP000756132"/>
    </source>
</evidence>
<dbReference type="RefSeq" id="XP_047757652.1">
    <property type="nucleotide sequence ID" value="XM_047901832.1"/>
</dbReference>
<dbReference type="GO" id="GO:0004609">
    <property type="term" value="F:phosphatidylserine decarboxylase activity"/>
    <property type="evidence" value="ECO:0007669"/>
    <property type="project" value="InterPro"/>
</dbReference>
<dbReference type="GO" id="GO:0006646">
    <property type="term" value="P:phosphatidylethanolamine biosynthetic process"/>
    <property type="evidence" value="ECO:0007669"/>
    <property type="project" value="TreeGrafter"/>
</dbReference>
<feature type="domain" description="L-tryptophan decarboxylase PsiD-like" evidence="3">
    <location>
        <begin position="1"/>
        <end position="114"/>
    </location>
</feature>
<dbReference type="PANTHER" id="PTHR10067:SF9">
    <property type="entry name" value="PHOSPHATIDYLSERINE DECARBOXYLASE FAMILY PROTEIN (AFU_ORTHOLOGUE AFUA_7G01730)"/>
    <property type="match status" value="1"/>
</dbReference>
<dbReference type="Pfam" id="PF12588">
    <property type="entry name" value="PSDC"/>
    <property type="match status" value="1"/>
</dbReference>
<keyword evidence="1" id="KW-0210">Decarboxylase</keyword>
<evidence type="ECO:0000259" key="3">
    <source>
        <dbReference type="Pfam" id="PF12588"/>
    </source>
</evidence>